<keyword evidence="2" id="KW-0472">Membrane</keyword>
<organism evidence="4 5">
    <name type="scientific">Henosepilachna vigintioctopunctata</name>
    <dbReference type="NCBI Taxonomy" id="420089"/>
    <lineage>
        <taxon>Eukaryota</taxon>
        <taxon>Metazoa</taxon>
        <taxon>Ecdysozoa</taxon>
        <taxon>Arthropoda</taxon>
        <taxon>Hexapoda</taxon>
        <taxon>Insecta</taxon>
        <taxon>Pterygota</taxon>
        <taxon>Neoptera</taxon>
        <taxon>Endopterygota</taxon>
        <taxon>Coleoptera</taxon>
        <taxon>Polyphaga</taxon>
        <taxon>Cucujiformia</taxon>
        <taxon>Coccinelloidea</taxon>
        <taxon>Coccinellidae</taxon>
        <taxon>Epilachninae</taxon>
        <taxon>Epilachnini</taxon>
        <taxon>Henosepilachna</taxon>
    </lineage>
</organism>
<evidence type="ECO:0000256" key="1">
    <source>
        <dbReference type="SAM" id="MobiDB-lite"/>
    </source>
</evidence>
<gene>
    <name evidence="4" type="ORF">WA026_010311</name>
</gene>
<keyword evidence="5" id="KW-1185">Reference proteome</keyword>
<evidence type="ECO:0000256" key="2">
    <source>
        <dbReference type="SAM" id="Phobius"/>
    </source>
</evidence>
<accession>A0AAW1V6E3</accession>
<sequence length="351" mass="39941">MGAFTLQKRMPPYPPLCLLLLTAVTSITSQESAQYLQSAMRDLRELKDTSESQNVVYSLSTLADIFSTVSPQVHMHRRIHQNEIPELSLTKGELATLYKNAVSKGHTVQLDTGDDTLVNAAVHEIGSSGDHHSSDDHDSEHNDETGYYYYYYPIKTFFNEITSKYSDEQYNHAHNSVHHGISHAKPKPNYNYHKHTHQHNVKISSTKASTNGDKKNKLEPLFMAISGFLGMALMFVLSVLVLPKFGIKRNKPKSKHDLGEIARIALQAIEGKDCRERFACELSKTARSFNLHENRFVRLFWRVAPSSLSKTFSRVNKYANKQMKCTAIPCKKREPTPKPNHKTNRKKTKKI</sequence>
<keyword evidence="3" id="KW-0732">Signal</keyword>
<name>A0AAW1V6E3_9CUCU</name>
<comment type="caution">
    <text evidence="4">The sequence shown here is derived from an EMBL/GenBank/DDBJ whole genome shotgun (WGS) entry which is preliminary data.</text>
</comment>
<protein>
    <submittedName>
        <fullName evidence="4">Uncharacterized protein</fullName>
    </submittedName>
</protein>
<keyword evidence="2" id="KW-0812">Transmembrane</keyword>
<feature type="transmembrane region" description="Helical" evidence="2">
    <location>
        <begin position="221"/>
        <end position="242"/>
    </location>
</feature>
<feature type="region of interest" description="Disordered" evidence="1">
    <location>
        <begin position="330"/>
        <end position="351"/>
    </location>
</feature>
<dbReference type="EMBL" id="JARQZJ010000125">
    <property type="protein sequence ID" value="KAK9890200.1"/>
    <property type="molecule type" value="Genomic_DNA"/>
</dbReference>
<feature type="signal peptide" evidence="3">
    <location>
        <begin position="1"/>
        <end position="29"/>
    </location>
</feature>
<proteinExistence type="predicted"/>
<keyword evidence="2" id="KW-1133">Transmembrane helix</keyword>
<feature type="compositionally biased region" description="Basic residues" evidence="1">
    <location>
        <begin position="339"/>
        <end position="351"/>
    </location>
</feature>
<dbReference type="AlphaFoldDB" id="A0AAW1V6E3"/>
<feature type="chain" id="PRO_5043654475" evidence="3">
    <location>
        <begin position="30"/>
        <end position="351"/>
    </location>
</feature>
<evidence type="ECO:0000313" key="5">
    <source>
        <dbReference type="Proteomes" id="UP001431783"/>
    </source>
</evidence>
<dbReference type="Proteomes" id="UP001431783">
    <property type="component" value="Unassembled WGS sequence"/>
</dbReference>
<reference evidence="4 5" key="1">
    <citation type="submission" date="2023-03" db="EMBL/GenBank/DDBJ databases">
        <title>Genome insight into feeding habits of ladybird beetles.</title>
        <authorList>
            <person name="Li H.-S."/>
            <person name="Huang Y.-H."/>
            <person name="Pang H."/>
        </authorList>
    </citation>
    <scope>NUCLEOTIDE SEQUENCE [LARGE SCALE GENOMIC DNA]</scope>
    <source>
        <strain evidence="4">SYSU_2023b</strain>
        <tissue evidence="4">Whole body</tissue>
    </source>
</reference>
<evidence type="ECO:0000313" key="4">
    <source>
        <dbReference type="EMBL" id="KAK9890200.1"/>
    </source>
</evidence>
<evidence type="ECO:0000256" key="3">
    <source>
        <dbReference type="SAM" id="SignalP"/>
    </source>
</evidence>